<evidence type="ECO:0000313" key="3">
    <source>
        <dbReference type="Proteomes" id="UP000050297"/>
    </source>
</evidence>
<comment type="caution">
    <text evidence="2">The sequence shown here is derived from an EMBL/GenBank/DDBJ whole genome shotgun (WGS) entry which is preliminary data.</text>
</comment>
<dbReference type="InterPro" id="IPR050491">
    <property type="entry name" value="AmpC-like"/>
</dbReference>
<dbReference type="PANTHER" id="PTHR46825">
    <property type="entry name" value="D-ALANYL-D-ALANINE-CARBOXYPEPTIDASE/ENDOPEPTIDASE AMPH"/>
    <property type="match status" value="1"/>
</dbReference>
<dbReference type="AlphaFoldDB" id="A0A0N8QCY5"/>
<organism evidence="2 3">
    <name type="scientific">Pseudomonas syringae pv. aceris</name>
    <dbReference type="NCBI Taxonomy" id="199198"/>
    <lineage>
        <taxon>Bacteria</taxon>
        <taxon>Pseudomonadati</taxon>
        <taxon>Pseudomonadota</taxon>
        <taxon>Gammaproteobacteria</taxon>
        <taxon>Pseudomonadales</taxon>
        <taxon>Pseudomonadaceae</taxon>
        <taxon>Pseudomonas</taxon>
        <taxon>Pseudomonas syringae</taxon>
    </lineage>
</organism>
<gene>
    <name evidence="2" type="ORF">ALO91_04757</name>
</gene>
<evidence type="ECO:0000313" key="2">
    <source>
        <dbReference type="EMBL" id="KPW18086.1"/>
    </source>
</evidence>
<dbReference type="Pfam" id="PF00144">
    <property type="entry name" value="Beta-lactamase"/>
    <property type="match status" value="1"/>
</dbReference>
<dbReference type="InterPro" id="IPR012338">
    <property type="entry name" value="Beta-lactam/transpept-like"/>
</dbReference>
<dbReference type="PATRIC" id="fig|199198.5.peg.1525"/>
<dbReference type="InterPro" id="IPR001466">
    <property type="entry name" value="Beta-lactam-related"/>
</dbReference>
<protein>
    <submittedName>
        <fullName evidence="2">Beta-lactamase</fullName>
    </submittedName>
</protein>
<name>A0A0N8QCY5_PSESX</name>
<dbReference type="SUPFAM" id="SSF56601">
    <property type="entry name" value="beta-lactamase/transpeptidase-like"/>
    <property type="match status" value="1"/>
</dbReference>
<dbReference type="EMBL" id="LJPM01000333">
    <property type="protein sequence ID" value="KPW18086.1"/>
    <property type="molecule type" value="Genomic_DNA"/>
</dbReference>
<sequence length="368" mass="40325">MSAQNSRLVQYKRLTSPRRRRIIEISCRAVDPLTIPGKPMLISLLSNGQPHTPERLELIAPWWSFTKTVLAATALSLVRDGLIGLDDPIPDQPFTLRQLLRHEAGLADYGELAQYHTAVASGDPAWPADEMMRRLDGTRLRYSPGTGWRYSNLGYLFIGRLIERLTDLTLDDAVIQRALSPLGISNVRFAKTRADLQTTHQGSTSNYDPAWVYHGLLIGPISQAALFLDRLLCADLLSTGLLQEMQTARTLGGPIPGRPWITPGYGLGLMQGSIDGGYSLSGHTGCGPGSVIAVYRICDGDASACCAAFEANASEGAIEAIVVGHLMQRVRQGLRASKSVSRRPYGWPDDRLCGHACWRPCNRHKLLT</sequence>
<dbReference type="Gene3D" id="3.40.710.10">
    <property type="entry name" value="DD-peptidase/beta-lactamase superfamily"/>
    <property type="match status" value="1"/>
</dbReference>
<dbReference type="PANTHER" id="PTHR46825:SF7">
    <property type="entry name" value="D-ALANYL-D-ALANINE CARBOXYPEPTIDASE"/>
    <property type="match status" value="1"/>
</dbReference>
<reference evidence="2 3" key="1">
    <citation type="submission" date="2015-09" db="EMBL/GenBank/DDBJ databases">
        <title>Genome announcement of multiple Pseudomonas syringae strains.</title>
        <authorList>
            <person name="Thakur S."/>
            <person name="Wang P.W."/>
            <person name="Gong Y."/>
            <person name="Weir B.S."/>
            <person name="Guttman D.S."/>
        </authorList>
    </citation>
    <scope>NUCLEOTIDE SEQUENCE [LARGE SCALE GENOMIC DNA]</scope>
    <source>
        <strain evidence="2 3">ICMP2802</strain>
    </source>
</reference>
<dbReference type="Proteomes" id="UP000050297">
    <property type="component" value="Unassembled WGS sequence"/>
</dbReference>
<accession>A0A0N8QCY5</accession>
<evidence type="ECO:0000259" key="1">
    <source>
        <dbReference type="Pfam" id="PF00144"/>
    </source>
</evidence>
<proteinExistence type="predicted"/>
<feature type="domain" description="Beta-lactamase-related" evidence="1">
    <location>
        <begin position="47"/>
        <end position="295"/>
    </location>
</feature>